<dbReference type="SUPFAM" id="SSF52540">
    <property type="entry name" value="P-loop containing nucleoside triphosphate hydrolases"/>
    <property type="match status" value="2"/>
</dbReference>
<evidence type="ECO:0000256" key="2">
    <source>
        <dbReference type="ARBA" id="ARBA00022448"/>
    </source>
</evidence>
<dbReference type="RefSeq" id="WP_266338879.1">
    <property type="nucleotide sequence ID" value="NZ_JAPKNK010000004.1"/>
</dbReference>
<dbReference type="InterPro" id="IPR017871">
    <property type="entry name" value="ABC_transporter-like_CS"/>
</dbReference>
<evidence type="ECO:0000313" key="9">
    <source>
        <dbReference type="Proteomes" id="UP001144805"/>
    </source>
</evidence>
<evidence type="ECO:0000259" key="7">
    <source>
        <dbReference type="PROSITE" id="PS50893"/>
    </source>
</evidence>
<dbReference type="GO" id="GO:0016887">
    <property type="term" value="F:ATP hydrolysis activity"/>
    <property type="evidence" value="ECO:0007669"/>
    <property type="project" value="InterPro"/>
</dbReference>
<sequence>MPVEDQIAMENPIALEVVSVDKRFGSVQALADVSMQFRAGRVTALLGENGAGKSTLIRVCSGVHQPDAGEVRVSGKAERLQNSLAAKAKGIAVVHQEPQLVTQMTVAENIFLARLGSRGGTSLHRRAGLVAEAERLLAGLGLDKELPDLGARCVGLSAAERQLVEIARALADDPHVLFLDEPNSSLTRKETDRLFDIVRRLRDRGTAVILVSHRLGEVYEISDEVIVMRDGRKVGEGPVDELPKQKAIQLMAGERLKAALDLAESAPPPPAAGAEPVLSVRNASGLAFSDVSFDIRAGEIVGMAGLVGSGRTEIIRAILGADPLFSGDIRLKGRPVRFGSPRAALKGGIAFISEERRTSVFYGHDIAFNLTSNVLDRFGRFGFFSPRRRRAFAQKSADEIGVKADNVDVPIRTLSGGNQQKVLLARALASNPSLVILDEPTRGVDVRTKADMYRLIRTLAHERGLAVWFVSSELDEVLQLADRIVVVRGGQIADSLARGPEAARVVASALGEKIEDAATTALASDMT</sequence>
<dbReference type="Pfam" id="PF00005">
    <property type="entry name" value="ABC_tran"/>
    <property type="match status" value="2"/>
</dbReference>
<dbReference type="AlphaFoldDB" id="A0A9X3E1M1"/>
<evidence type="ECO:0000256" key="5">
    <source>
        <dbReference type="ARBA" id="ARBA00022741"/>
    </source>
</evidence>
<keyword evidence="6 8" id="KW-0067">ATP-binding</keyword>
<evidence type="ECO:0000256" key="6">
    <source>
        <dbReference type="ARBA" id="ARBA00022840"/>
    </source>
</evidence>
<keyword evidence="5" id="KW-0547">Nucleotide-binding</keyword>
<comment type="caution">
    <text evidence="8">The sequence shown here is derived from an EMBL/GenBank/DDBJ whole genome shotgun (WGS) entry which is preliminary data.</text>
</comment>
<name>A0A9X3E1M1_9HYPH</name>
<dbReference type="CDD" id="cd03216">
    <property type="entry name" value="ABC_Carb_Monos_I"/>
    <property type="match status" value="1"/>
</dbReference>
<dbReference type="PANTHER" id="PTHR43790">
    <property type="entry name" value="CARBOHYDRATE TRANSPORT ATP-BINDING PROTEIN MG119-RELATED"/>
    <property type="match status" value="1"/>
</dbReference>
<dbReference type="Proteomes" id="UP001144805">
    <property type="component" value="Unassembled WGS sequence"/>
</dbReference>
<keyword evidence="9" id="KW-1185">Reference proteome</keyword>
<dbReference type="InterPro" id="IPR003593">
    <property type="entry name" value="AAA+_ATPase"/>
</dbReference>
<reference evidence="8" key="1">
    <citation type="submission" date="2022-11" db="EMBL/GenBank/DDBJ databases">
        <title>Biodiversity and phylogenetic relationships of bacteria.</title>
        <authorList>
            <person name="Machado R.A.R."/>
            <person name="Bhat A."/>
            <person name="Loulou A."/>
            <person name="Kallel S."/>
        </authorList>
    </citation>
    <scope>NUCLEOTIDE SEQUENCE</scope>
    <source>
        <strain evidence="8">K-TC2</strain>
    </source>
</reference>
<organism evidence="8 9">
    <name type="scientific">Kaistia nematophila</name>
    <dbReference type="NCBI Taxonomy" id="2994654"/>
    <lineage>
        <taxon>Bacteria</taxon>
        <taxon>Pseudomonadati</taxon>
        <taxon>Pseudomonadota</taxon>
        <taxon>Alphaproteobacteria</taxon>
        <taxon>Hyphomicrobiales</taxon>
        <taxon>Kaistiaceae</taxon>
        <taxon>Kaistia</taxon>
    </lineage>
</organism>
<dbReference type="InterPro" id="IPR027417">
    <property type="entry name" value="P-loop_NTPase"/>
</dbReference>
<dbReference type="CDD" id="cd03215">
    <property type="entry name" value="ABC_Carb_Monos_II"/>
    <property type="match status" value="1"/>
</dbReference>
<proteinExistence type="inferred from homology"/>
<accession>A0A9X3E1M1</accession>
<feature type="domain" description="ABC transporter" evidence="7">
    <location>
        <begin position="15"/>
        <end position="255"/>
    </location>
</feature>
<dbReference type="SMART" id="SM00382">
    <property type="entry name" value="AAA"/>
    <property type="match status" value="2"/>
</dbReference>
<evidence type="ECO:0000256" key="4">
    <source>
        <dbReference type="ARBA" id="ARBA00022737"/>
    </source>
</evidence>
<dbReference type="PANTHER" id="PTHR43790:SF9">
    <property type="entry name" value="GALACTOFURANOSE TRANSPORTER ATP-BINDING PROTEIN YTFR"/>
    <property type="match status" value="1"/>
</dbReference>
<dbReference type="InterPro" id="IPR050107">
    <property type="entry name" value="ABC_carbohydrate_import_ATPase"/>
</dbReference>
<dbReference type="PROSITE" id="PS50893">
    <property type="entry name" value="ABC_TRANSPORTER_2"/>
    <property type="match status" value="2"/>
</dbReference>
<evidence type="ECO:0000313" key="8">
    <source>
        <dbReference type="EMBL" id="MCX5569910.1"/>
    </source>
</evidence>
<keyword evidence="2" id="KW-0813">Transport</keyword>
<feature type="domain" description="ABC transporter" evidence="7">
    <location>
        <begin position="272"/>
        <end position="514"/>
    </location>
</feature>
<dbReference type="EMBL" id="JAPKNK010000004">
    <property type="protein sequence ID" value="MCX5569910.1"/>
    <property type="molecule type" value="Genomic_DNA"/>
</dbReference>
<gene>
    <name evidence="8" type="ORF">OSH07_11955</name>
</gene>
<dbReference type="InterPro" id="IPR003439">
    <property type="entry name" value="ABC_transporter-like_ATP-bd"/>
</dbReference>
<dbReference type="Gene3D" id="3.40.50.300">
    <property type="entry name" value="P-loop containing nucleotide triphosphate hydrolases"/>
    <property type="match status" value="2"/>
</dbReference>
<dbReference type="PROSITE" id="PS00211">
    <property type="entry name" value="ABC_TRANSPORTER_1"/>
    <property type="match status" value="1"/>
</dbReference>
<keyword evidence="3" id="KW-0762">Sugar transport</keyword>
<protein>
    <submittedName>
        <fullName evidence="8">Sugar ABC transporter ATP-binding protein</fullName>
    </submittedName>
</protein>
<comment type="similarity">
    <text evidence="1">Belongs to the ABC transporter superfamily.</text>
</comment>
<evidence type="ECO:0000256" key="3">
    <source>
        <dbReference type="ARBA" id="ARBA00022597"/>
    </source>
</evidence>
<dbReference type="GO" id="GO:0005524">
    <property type="term" value="F:ATP binding"/>
    <property type="evidence" value="ECO:0007669"/>
    <property type="project" value="UniProtKB-KW"/>
</dbReference>
<keyword evidence="4" id="KW-0677">Repeat</keyword>
<evidence type="ECO:0000256" key="1">
    <source>
        <dbReference type="ARBA" id="ARBA00005417"/>
    </source>
</evidence>